<sequence>MATRKKSELEQEKMTDANISRVIRLLEPEEGKKPITKKDACQMLGMAYNTTRLGTILEEFKQKQARSAKRRAELRGKPVTNDETIYIISEYLNSETVDSISKSTHRSPTFIKNVLETNAVPIRVPGHTYFDPQLIPDGAVRDRFKVGEVVYSSRYDSIARIDAEMSNDPKHGWVYRMWLLADKWKQSCYQPASELASLEHLRELGVKI</sequence>
<proteinExistence type="predicted"/>
<gene>
    <name evidence="1" type="ORF">UFOVP218_112</name>
</gene>
<reference evidence="1" key="1">
    <citation type="submission" date="2020-05" db="EMBL/GenBank/DDBJ databases">
        <authorList>
            <person name="Chiriac C."/>
            <person name="Salcher M."/>
            <person name="Ghai R."/>
            <person name="Kavagutti S V."/>
        </authorList>
    </citation>
    <scope>NUCLEOTIDE SEQUENCE</scope>
</reference>
<organism evidence="1">
    <name type="scientific">uncultured Caudovirales phage</name>
    <dbReference type="NCBI Taxonomy" id="2100421"/>
    <lineage>
        <taxon>Viruses</taxon>
        <taxon>Duplodnaviria</taxon>
        <taxon>Heunggongvirae</taxon>
        <taxon>Uroviricota</taxon>
        <taxon>Caudoviricetes</taxon>
        <taxon>Peduoviridae</taxon>
        <taxon>Maltschvirus</taxon>
        <taxon>Maltschvirus maltsch</taxon>
    </lineage>
</organism>
<name>A0A6J7WPV6_9CAUD</name>
<accession>A0A6J7WPV6</accession>
<dbReference type="EMBL" id="LR798261">
    <property type="protein sequence ID" value="CAB5218745.1"/>
    <property type="molecule type" value="Genomic_DNA"/>
</dbReference>
<protein>
    <submittedName>
        <fullName evidence="1">Uncharacterized protein</fullName>
    </submittedName>
</protein>
<evidence type="ECO:0000313" key="1">
    <source>
        <dbReference type="EMBL" id="CAB5218745.1"/>
    </source>
</evidence>